<dbReference type="GO" id="GO:0003937">
    <property type="term" value="F:IMP cyclohydrolase activity"/>
    <property type="evidence" value="ECO:0007669"/>
    <property type="project" value="UniProtKB-UniRule"/>
</dbReference>
<dbReference type="InterPro" id="IPR036914">
    <property type="entry name" value="MGS-like_dom_sf"/>
</dbReference>
<evidence type="ECO:0000259" key="11">
    <source>
        <dbReference type="PROSITE" id="PS51855"/>
    </source>
</evidence>
<evidence type="ECO:0000256" key="3">
    <source>
        <dbReference type="ARBA" id="ARBA00007667"/>
    </source>
</evidence>
<proteinExistence type="inferred from homology"/>
<dbReference type="Proteomes" id="UP000253034">
    <property type="component" value="Unassembled WGS sequence"/>
</dbReference>
<comment type="domain">
    <text evidence="10">The IMP cyclohydrolase activity resides in the N-terminal region.</text>
</comment>
<keyword evidence="4 10" id="KW-0808">Transferase</keyword>
<evidence type="ECO:0000256" key="4">
    <source>
        <dbReference type="ARBA" id="ARBA00022679"/>
    </source>
</evidence>
<keyword evidence="7 10" id="KW-0511">Multifunctional enzyme</keyword>
<keyword evidence="6 10" id="KW-0378">Hydrolase</keyword>
<dbReference type="Gene3D" id="3.40.50.1380">
    <property type="entry name" value="Methylglyoxal synthase-like domain"/>
    <property type="match status" value="1"/>
</dbReference>
<protein>
    <recommendedName>
        <fullName evidence="10">Bifunctional purine biosynthesis protein PurH</fullName>
    </recommendedName>
    <domain>
        <recommendedName>
            <fullName evidence="10">Phosphoribosylaminoimidazolecarboxamide formyltransferase</fullName>
            <ecNumber evidence="10">2.1.2.3</ecNumber>
        </recommendedName>
        <alternativeName>
            <fullName evidence="10">AICAR transformylase</fullName>
        </alternativeName>
    </domain>
    <domain>
        <recommendedName>
            <fullName evidence="10">IMP cyclohydrolase</fullName>
            <ecNumber evidence="10">3.5.4.10</ecNumber>
        </recommendedName>
        <alternativeName>
            <fullName evidence="10">ATIC</fullName>
        </alternativeName>
        <alternativeName>
            <fullName evidence="10">IMP synthase</fullName>
        </alternativeName>
        <alternativeName>
            <fullName evidence="10">Inosinicase</fullName>
        </alternativeName>
    </domain>
</protein>
<evidence type="ECO:0000256" key="6">
    <source>
        <dbReference type="ARBA" id="ARBA00022801"/>
    </source>
</evidence>
<dbReference type="FunFam" id="3.40.140.20:FF:000001">
    <property type="entry name" value="Bifunctional purine biosynthesis protein PurH"/>
    <property type="match status" value="1"/>
</dbReference>
<name>A0A369B8K9_9FIRM</name>
<dbReference type="HAMAP" id="MF_00139">
    <property type="entry name" value="PurH"/>
    <property type="match status" value="1"/>
</dbReference>
<evidence type="ECO:0000256" key="7">
    <source>
        <dbReference type="ARBA" id="ARBA00023268"/>
    </source>
</evidence>
<accession>A0A369B8K9</accession>
<organism evidence="12 13">
    <name type="scientific">Anaerobacterium chartisolvens</name>
    <dbReference type="NCBI Taxonomy" id="1297424"/>
    <lineage>
        <taxon>Bacteria</taxon>
        <taxon>Bacillati</taxon>
        <taxon>Bacillota</taxon>
        <taxon>Clostridia</taxon>
        <taxon>Eubacteriales</taxon>
        <taxon>Oscillospiraceae</taxon>
        <taxon>Anaerobacterium</taxon>
    </lineage>
</organism>
<dbReference type="PANTHER" id="PTHR11692">
    <property type="entry name" value="BIFUNCTIONAL PURINE BIOSYNTHESIS PROTEIN PURH"/>
    <property type="match status" value="1"/>
</dbReference>
<dbReference type="SUPFAM" id="SSF53927">
    <property type="entry name" value="Cytidine deaminase-like"/>
    <property type="match status" value="1"/>
</dbReference>
<dbReference type="AlphaFoldDB" id="A0A369B8K9"/>
<keyword evidence="13" id="KW-1185">Reference proteome</keyword>
<evidence type="ECO:0000256" key="10">
    <source>
        <dbReference type="HAMAP-Rule" id="MF_00139"/>
    </source>
</evidence>
<dbReference type="InterPro" id="IPR002695">
    <property type="entry name" value="PurH-like"/>
</dbReference>
<evidence type="ECO:0000256" key="5">
    <source>
        <dbReference type="ARBA" id="ARBA00022755"/>
    </source>
</evidence>
<comment type="caution">
    <text evidence="12">The sequence shown here is derived from an EMBL/GenBank/DDBJ whole genome shotgun (WGS) entry which is preliminary data.</text>
</comment>
<keyword evidence="5 10" id="KW-0658">Purine biosynthesis</keyword>
<dbReference type="EC" id="3.5.4.10" evidence="10"/>
<dbReference type="NCBIfam" id="NF002049">
    <property type="entry name" value="PRK00881.1"/>
    <property type="match status" value="1"/>
</dbReference>
<dbReference type="PIRSF" id="PIRSF000414">
    <property type="entry name" value="AICARFT_IMPCHas"/>
    <property type="match status" value="1"/>
</dbReference>
<reference evidence="12 13" key="1">
    <citation type="submission" date="2018-07" db="EMBL/GenBank/DDBJ databases">
        <title>Genomic Encyclopedia of Type Strains, Phase IV (KMG-IV): sequencing the most valuable type-strain genomes for metagenomic binning, comparative biology and taxonomic classification.</title>
        <authorList>
            <person name="Goeker M."/>
        </authorList>
    </citation>
    <scope>NUCLEOTIDE SEQUENCE [LARGE SCALE GENOMIC DNA]</scope>
    <source>
        <strain evidence="12 13">DSM 27016</strain>
    </source>
</reference>
<dbReference type="CDD" id="cd01421">
    <property type="entry name" value="IMPCH"/>
    <property type="match status" value="1"/>
</dbReference>
<comment type="similarity">
    <text evidence="3 10">Belongs to the PurH family.</text>
</comment>
<dbReference type="RefSeq" id="WP_114297654.1">
    <property type="nucleotide sequence ID" value="NZ_QPJT01000009.1"/>
</dbReference>
<dbReference type="FunFam" id="3.40.140.20:FF:000002">
    <property type="entry name" value="Bifunctional purine biosynthesis protein PurH"/>
    <property type="match status" value="1"/>
</dbReference>
<dbReference type="PANTHER" id="PTHR11692:SF0">
    <property type="entry name" value="BIFUNCTIONAL PURINE BIOSYNTHESIS PROTEIN ATIC"/>
    <property type="match status" value="1"/>
</dbReference>
<evidence type="ECO:0000256" key="9">
    <source>
        <dbReference type="ARBA" id="ARBA00050687"/>
    </source>
</evidence>
<dbReference type="GO" id="GO:0006189">
    <property type="term" value="P:'de novo' IMP biosynthetic process"/>
    <property type="evidence" value="ECO:0007669"/>
    <property type="project" value="UniProtKB-UniRule"/>
</dbReference>
<comment type="pathway">
    <text evidence="1 10">Purine metabolism; IMP biosynthesis via de novo pathway; IMP from 5-formamido-1-(5-phospho-D-ribosyl)imidazole-4-carboxamide: step 1/1.</text>
</comment>
<dbReference type="NCBIfam" id="TIGR00355">
    <property type="entry name" value="purH"/>
    <property type="match status" value="1"/>
</dbReference>
<comment type="catalytic activity">
    <reaction evidence="8 10">
        <text>(6R)-10-formyltetrahydrofolate + 5-amino-1-(5-phospho-beta-D-ribosyl)imidazole-4-carboxamide = 5-formamido-1-(5-phospho-D-ribosyl)imidazole-4-carboxamide + (6S)-5,6,7,8-tetrahydrofolate</text>
        <dbReference type="Rhea" id="RHEA:22192"/>
        <dbReference type="ChEBI" id="CHEBI:57453"/>
        <dbReference type="ChEBI" id="CHEBI:58467"/>
        <dbReference type="ChEBI" id="CHEBI:58475"/>
        <dbReference type="ChEBI" id="CHEBI:195366"/>
        <dbReference type="EC" id="2.1.2.3"/>
    </reaction>
</comment>
<gene>
    <name evidence="10" type="primary">purH</name>
    <name evidence="12" type="ORF">DFR58_109156</name>
</gene>
<dbReference type="GO" id="GO:0004643">
    <property type="term" value="F:phosphoribosylaminoimidazolecarboxamide formyltransferase activity"/>
    <property type="evidence" value="ECO:0007669"/>
    <property type="project" value="UniProtKB-UniRule"/>
</dbReference>
<dbReference type="SMART" id="SM00851">
    <property type="entry name" value="MGS"/>
    <property type="match status" value="1"/>
</dbReference>
<dbReference type="InterPro" id="IPR011607">
    <property type="entry name" value="MGS-like_dom"/>
</dbReference>
<dbReference type="InterPro" id="IPR016193">
    <property type="entry name" value="Cytidine_deaminase-like"/>
</dbReference>
<dbReference type="GO" id="GO:0005829">
    <property type="term" value="C:cytosol"/>
    <property type="evidence" value="ECO:0007669"/>
    <property type="project" value="TreeGrafter"/>
</dbReference>
<feature type="domain" description="MGS-like" evidence="11">
    <location>
        <begin position="1"/>
        <end position="145"/>
    </location>
</feature>
<dbReference type="Gene3D" id="3.40.140.20">
    <property type="match status" value="2"/>
</dbReference>
<evidence type="ECO:0000256" key="2">
    <source>
        <dbReference type="ARBA" id="ARBA00004954"/>
    </source>
</evidence>
<dbReference type="InterPro" id="IPR024051">
    <property type="entry name" value="AICAR_Tfase_dup_dom_sf"/>
</dbReference>
<evidence type="ECO:0000256" key="1">
    <source>
        <dbReference type="ARBA" id="ARBA00004844"/>
    </source>
</evidence>
<sequence>MIKRALISVSDKTGIVDLAKELAGCGVEIISTGGTSAALKDAGIDVINVSDITGFPECLDGRVKTLHPNIHAGLLAIRDNEQHMEQIKELGVEPIDMVVINLYPFKQTILKGNVDLEEAIENIDIGGPTMLRAAAKNYQDVAVIVDPSDYGAVLEEIKASREISVKTKFKLAYKVFEHTSHYDTLIAGYLRDKLGEEFFPETLSLTFEKAQEMRYGENPHQKAVFYKEVGANVGCITAAKQLHGKELSYNNINDINGALELLKEFEQPTAVAVKHANPCGVASSDNIYDAYVKTYESDPVSIFGGILALNREVDAAVAEEIHKIFLEIVIAPSFTEEAIGILTQKKNLRLMQLDNISAKLPAGTYDMKKVAGGLLVQNYNNELINLDELKVVTEVRPAAQQIEDMIFAMTVVKHTKSNGIALAKNKQSLGIGPGQTNRIMAAKIAIEYAGDRANGAVMASDAYFPFSDCVEAAAAAGIKAIIQPGGSVRDQESIDACNKHGIAMVFTGMRHFKH</sequence>
<dbReference type="SUPFAM" id="SSF52335">
    <property type="entry name" value="Methylglyoxal synthase-like"/>
    <property type="match status" value="1"/>
</dbReference>
<dbReference type="OrthoDB" id="9802065at2"/>
<dbReference type="SMART" id="SM00798">
    <property type="entry name" value="AICARFT_IMPCHas"/>
    <property type="match status" value="1"/>
</dbReference>
<dbReference type="UniPathway" id="UPA00074">
    <property type="reaction ID" value="UER00133"/>
</dbReference>
<dbReference type="FunFam" id="3.40.50.1380:FF:000001">
    <property type="entry name" value="Bifunctional purine biosynthesis protein PurH"/>
    <property type="match status" value="1"/>
</dbReference>
<comment type="pathway">
    <text evidence="2 10">Purine metabolism; IMP biosynthesis via de novo pathway; 5-formamido-1-(5-phospho-D-ribosyl)imidazole-4-carboxamide from 5-amino-1-(5-phospho-D-ribosyl)imidazole-4-carboxamide (10-formyl THF route): step 1/1.</text>
</comment>
<comment type="catalytic activity">
    <reaction evidence="9 10">
        <text>IMP + H2O = 5-formamido-1-(5-phospho-D-ribosyl)imidazole-4-carboxamide</text>
        <dbReference type="Rhea" id="RHEA:18445"/>
        <dbReference type="ChEBI" id="CHEBI:15377"/>
        <dbReference type="ChEBI" id="CHEBI:58053"/>
        <dbReference type="ChEBI" id="CHEBI:58467"/>
        <dbReference type="EC" id="3.5.4.10"/>
    </reaction>
</comment>
<dbReference type="Pfam" id="PF02142">
    <property type="entry name" value="MGS"/>
    <property type="match status" value="1"/>
</dbReference>
<dbReference type="Pfam" id="PF01808">
    <property type="entry name" value="AICARFT_IMPCHas"/>
    <property type="match status" value="1"/>
</dbReference>
<dbReference type="EC" id="2.1.2.3" evidence="10"/>
<evidence type="ECO:0000256" key="8">
    <source>
        <dbReference type="ARBA" id="ARBA00050488"/>
    </source>
</evidence>
<evidence type="ECO:0000313" key="12">
    <source>
        <dbReference type="EMBL" id="RCX16928.1"/>
    </source>
</evidence>
<dbReference type="PROSITE" id="PS51855">
    <property type="entry name" value="MGS"/>
    <property type="match status" value="1"/>
</dbReference>
<dbReference type="EMBL" id="QPJT01000009">
    <property type="protein sequence ID" value="RCX16928.1"/>
    <property type="molecule type" value="Genomic_DNA"/>
</dbReference>
<evidence type="ECO:0000313" key="13">
    <source>
        <dbReference type="Proteomes" id="UP000253034"/>
    </source>
</evidence>